<dbReference type="GO" id="GO:0016787">
    <property type="term" value="F:hydrolase activity"/>
    <property type="evidence" value="ECO:0007669"/>
    <property type="project" value="UniProtKB-KW"/>
</dbReference>
<evidence type="ECO:0000256" key="1">
    <source>
        <dbReference type="SAM" id="SignalP"/>
    </source>
</evidence>
<dbReference type="EC" id="3.4.21.-" evidence="3"/>
<dbReference type="PANTHER" id="PTHR24260:SF136">
    <property type="entry name" value="GH08193P-RELATED"/>
    <property type="match status" value="1"/>
</dbReference>
<feature type="domain" description="Peptidase S1" evidence="2">
    <location>
        <begin position="1"/>
        <end position="288"/>
    </location>
</feature>
<dbReference type="InterPro" id="IPR009003">
    <property type="entry name" value="Peptidase_S1_PA"/>
</dbReference>
<accession>A0ABU6K281</accession>
<dbReference type="Pfam" id="PF00089">
    <property type="entry name" value="Trypsin"/>
    <property type="match status" value="1"/>
</dbReference>
<proteinExistence type="predicted"/>
<dbReference type="SMART" id="SM00020">
    <property type="entry name" value="Tryp_SPc"/>
    <property type="match status" value="1"/>
</dbReference>
<evidence type="ECO:0000313" key="3">
    <source>
        <dbReference type="EMBL" id="MEC5385750.1"/>
    </source>
</evidence>
<dbReference type="InterPro" id="IPR001314">
    <property type="entry name" value="Peptidase_S1A"/>
</dbReference>
<dbReference type="PROSITE" id="PS00134">
    <property type="entry name" value="TRYPSIN_HIS"/>
    <property type="match status" value="1"/>
</dbReference>
<keyword evidence="1" id="KW-0732">Signal</keyword>
<comment type="caution">
    <text evidence="3">The sequence shown here is derived from an EMBL/GenBank/DDBJ whole genome shotgun (WGS) entry which is preliminary data.</text>
</comment>
<dbReference type="PROSITE" id="PS50240">
    <property type="entry name" value="TRYPSIN_DOM"/>
    <property type="match status" value="1"/>
</dbReference>
<dbReference type="InterPro" id="IPR018114">
    <property type="entry name" value="TRYPSIN_HIS"/>
</dbReference>
<organism evidence="3 4">
    <name type="scientific">Uliginosibacterium silvisoli</name>
    <dbReference type="NCBI Taxonomy" id="3114758"/>
    <lineage>
        <taxon>Bacteria</taxon>
        <taxon>Pseudomonadati</taxon>
        <taxon>Pseudomonadota</taxon>
        <taxon>Betaproteobacteria</taxon>
        <taxon>Rhodocyclales</taxon>
        <taxon>Zoogloeaceae</taxon>
        <taxon>Uliginosibacterium</taxon>
    </lineage>
</organism>
<dbReference type="InterPro" id="IPR001254">
    <property type="entry name" value="Trypsin_dom"/>
</dbReference>
<dbReference type="Gene3D" id="2.40.10.10">
    <property type="entry name" value="Trypsin-like serine proteases"/>
    <property type="match status" value="1"/>
</dbReference>
<sequence length="321" mass="32412">MKAGSVLQHVRACLPWATGAVLGMAAMPAQAIVSSQNPASWLGGGIDYLDGVGQLIVSRSDGNFGCSGSLIAGGQYVLTAAHCLSGDSGTLTTSSVALSFKGGSVTASATEFYTHGGWTGDTSAGNDIALIKLASAITSIDGYQFASGNVQGASVIIAGYGFVGTGASGFNANTFGTLRYGYNEYDASSLYYTQHAYSSSVYLYDFDSPAGSSSIFGSAGLGASEATIAPGDSGGATLVNVGGEWLLAGVHSFASCPSGYCPVDGRFGDIAGDTSVFAQSAWLQSYLPAAVPEAPSWAMLMAGAGLLGGIARRRNRTSARP</sequence>
<feature type="signal peptide" evidence="1">
    <location>
        <begin position="1"/>
        <end position="31"/>
    </location>
</feature>
<gene>
    <name evidence="3" type="ORF">VVD49_08445</name>
</gene>
<dbReference type="Proteomes" id="UP001331561">
    <property type="component" value="Unassembled WGS sequence"/>
</dbReference>
<dbReference type="SUPFAM" id="SSF50494">
    <property type="entry name" value="Trypsin-like serine proteases"/>
    <property type="match status" value="1"/>
</dbReference>
<evidence type="ECO:0000259" key="2">
    <source>
        <dbReference type="PROSITE" id="PS50240"/>
    </source>
</evidence>
<evidence type="ECO:0000313" key="4">
    <source>
        <dbReference type="Proteomes" id="UP001331561"/>
    </source>
</evidence>
<feature type="chain" id="PRO_5046905835" evidence="1">
    <location>
        <begin position="32"/>
        <end position="321"/>
    </location>
</feature>
<dbReference type="InterPro" id="IPR043504">
    <property type="entry name" value="Peptidase_S1_PA_chymotrypsin"/>
</dbReference>
<dbReference type="PRINTS" id="PR00722">
    <property type="entry name" value="CHYMOTRYPSIN"/>
</dbReference>
<dbReference type="InterPro" id="IPR051333">
    <property type="entry name" value="CLIP_Serine_Protease"/>
</dbReference>
<dbReference type="PANTHER" id="PTHR24260">
    <property type="match status" value="1"/>
</dbReference>
<dbReference type="RefSeq" id="WP_327598698.1">
    <property type="nucleotide sequence ID" value="NZ_JAYXHS010000001.1"/>
</dbReference>
<keyword evidence="4" id="KW-1185">Reference proteome</keyword>
<keyword evidence="3" id="KW-0378">Hydrolase</keyword>
<reference evidence="3 4" key="1">
    <citation type="submission" date="2024-01" db="EMBL/GenBank/DDBJ databases">
        <title>Uliginosibacterium soil sp. nov.</title>
        <authorList>
            <person name="Lv Y."/>
        </authorList>
    </citation>
    <scope>NUCLEOTIDE SEQUENCE [LARGE SCALE GENOMIC DNA]</scope>
    <source>
        <strain evidence="3 4">H3</strain>
    </source>
</reference>
<protein>
    <submittedName>
        <fullName evidence="3">Trypsin-like serine protease</fullName>
        <ecNumber evidence="3">3.4.21.-</ecNumber>
    </submittedName>
</protein>
<dbReference type="EMBL" id="JAYXHS010000001">
    <property type="protein sequence ID" value="MEC5385750.1"/>
    <property type="molecule type" value="Genomic_DNA"/>
</dbReference>
<name>A0ABU6K281_9RHOO</name>